<evidence type="ECO:0000313" key="1">
    <source>
        <dbReference type="EMBL" id="GAA3616110.1"/>
    </source>
</evidence>
<protein>
    <submittedName>
        <fullName evidence="1">Uncharacterized protein</fullName>
    </submittedName>
</protein>
<reference evidence="2" key="1">
    <citation type="journal article" date="2019" name="Int. J. Syst. Evol. Microbiol.">
        <title>The Global Catalogue of Microorganisms (GCM) 10K type strain sequencing project: providing services to taxonomists for standard genome sequencing and annotation.</title>
        <authorList>
            <consortium name="The Broad Institute Genomics Platform"/>
            <consortium name="The Broad Institute Genome Sequencing Center for Infectious Disease"/>
            <person name="Wu L."/>
            <person name="Ma J."/>
        </authorList>
    </citation>
    <scope>NUCLEOTIDE SEQUENCE [LARGE SCALE GENOMIC DNA]</scope>
    <source>
        <strain evidence="2">JCM 17326</strain>
    </source>
</reference>
<proteinExistence type="predicted"/>
<dbReference type="Proteomes" id="UP001500630">
    <property type="component" value="Unassembled WGS sequence"/>
</dbReference>
<gene>
    <name evidence="1" type="ORF">GCM10022419_121760</name>
</gene>
<accession>A0ABP6ZQK7</accession>
<dbReference type="EMBL" id="BAABDQ010000053">
    <property type="protein sequence ID" value="GAA3616110.1"/>
    <property type="molecule type" value="Genomic_DNA"/>
</dbReference>
<organism evidence="1 2">
    <name type="scientific">Nonomuraea rosea</name>
    <dbReference type="NCBI Taxonomy" id="638574"/>
    <lineage>
        <taxon>Bacteria</taxon>
        <taxon>Bacillati</taxon>
        <taxon>Actinomycetota</taxon>
        <taxon>Actinomycetes</taxon>
        <taxon>Streptosporangiales</taxon>
        <taxon>Streptosporangiaceae</taxon>
        <taxon>Nonomuraea</taxon>
    </lineage>
</organism>
<keyword evidence="2" id="KW-1185">Reference proteome</keyword>
<comment type="caution">
    <text evidence="1">The sequence shown here is derived from an EMBL/GenBank/DDBJ whole genome shotgun (WGS) entry which is preliminary data.</text>
</comment>
<name>A0ABP6ZQK7_9ACTN</name>
<evidence type="ECO:0000313" key="2">
    <source>
        <dbReference type="Proteomes" id="UP001500630"/>
    </source>
</evidence>
<sequence length="120" mass="13295">MSASAQGSPAGCLAWELAKGLRSRGIATQVFESHGVALVGIWSVGLTVWCEWGRDAWRFRWSLSEESGTGRWDYTVCPCSAMATAVRRIEDLYQERYRRMYGAAALRAHHQAQAGEDGRG</sequence>